<sequence length="692" mass="76566">MPIFTPQDTSKQSAEVPGTRTPGATGHYRQLGYMNGLVDHIREAPEIKTVHELFLHAVAKFPNRDLLGHRPYNSVTKTYGGYVWQTYTQVIRRVDAFGSGIMHLNEVILGNTQLNRWSLGIWALGRPEWYISDMSCNMFNLMSVPLYDTLGPDAVEYVCNHAEIRVVVCTANHVATLLRNADRWPNVKAVISMDSLSEGSPVPGSTTAANILRSWGEERGIRVYDFDEIERLGQQFPRKYCPPQPEDIAALCYTSGTTGQPKGAMIHHGGMVAAVGAGREAMQMTEDDVLISYLPLAHMMGRIVDTSASFYGCKIGYFRGDLMLLMEDIAELKPTYFPTVPRLLNRIYANIVASTIEAPGFAGKMCRRAVAAKLANLKAGNGVTHPLWDRLVFNKVKMALGGRVQVILTGSAPIANEVMSFMRIAMCCVVTEGYGSTESLALGTLTFPNEHVPGHVGCPRSGIEMKLVDVPEMKYLSTDKPYPRGEIQFRGASIFTGYYKDEENTRNTIDSEGWLATGDIGIVDDRGCLTIVDRKKNIFKLAQGEYIAPEKIENILTARCNLILQIYVHGDSLESSLVAISVPDPEMFIPFANAIAGTQVTIADKKGLMALVRDPKVNAAYLKALEKAGKAGELRGFEFVKRVYLTFDAFTVDNGLMTPTSKVRRPQVREHFQSQIQDMYKDIHSTAPVSKL</sequence>
<comment type="caution">
    <text evidence="5">The sequence shown here is derived from an EMBL/GenBank/DDBJ whole genome shotgun (WGS) entry which is preliminary data.</text>
</comment>
<reference evidence="5" key="1">
    <citation type="journal article" date="2020" name="Fungal Divers.">
        <title>Resolving the Mortierellaceae phylogeny through synthesis of multi-gene phylogenetics and phylogenomics.</title>
        <authorList>
            <person name="Vandepol N."/>
            <person name="Liber J."/>
            <person name="Desiro A."/>
            <person name="Na H."/>
            <person name="Kennedy M."/>
            <person name="Barry K."/>
            <person name="Grigoriev I.V."/>
            <person name="Miller A.N."/>
            <person name="O'Donnell K."/>
            <person name="Stajich J.E."/>
            <person name="Bonito G."/>
        </authorList>
    </citation>
    <scope>NUCLEOTIDE SEQUENCE</scope>
    <source>
        <strain evidence="5">REB-010B</strain>
    </source>
</reference>
<keyword evidence="2" id="KW-0067">ATP-binding</keyword>
<dbReference type="InterPro" id="IPR020845">
    <property type="entry name" value="AMP-binding_CS"/>
</dbReference>
<evidence type="ECO:0000313" key="6">
    <source>
        <dbReference type="Proteomes" id="UP000738325"/>
    </source>
</evidence>
<keyword evidence="6" id="KW-1185">Reference proteome</keyword>
<dbReference type="InterPro" id="IPR000873">
    <property type="entry name" value="AMP-dep_synth/lig_dom"/>
</dbReference>
<gene>
    <name evidence="5" type="ORF">BGZ99_009399</name>
</gene>
<evidence type="ECO:0000256" key="3">
    <source>
        <dbReference type="SAM" id="MobiDB-lite"/>
    </source>
</evidence>
<feature type="domain" description="AMP-dependent synthetase/ligase" evidence="4">
    <location>
        <begin position="74"/>
        <end position="499"/>
    </location>
</feature>
<dbReference type="GO" id="GO:0005524">
    <property type="term" value="F:ATP binding"/>
    <property type="evidence" value="ECO:0007669"/>
    <property type="project" value="UniProtKB-KW"/>
</dbReference>
<feature type="compositionally biased region" description="Polar residues" evidence="3">
    <location>
        <begin position="1"/>
        <end position="13"/>
    </location>
</feature>
<organism evidence="5 6">
    <name type="scientific">Dissophora globulifera</name>
    <dbReference type="NCBI Taxonomy" id="979702"/>
    <lineage>
        <taxon>Eukaryota</taxon>
        <taxon>Fungi</taxon>
        <taxon>Fungi incertae sedis</taxon>
        <taxon>Mucoromycota</taxon>
        <taxon>Mortierellomycotina</taxon>
        <taxon>Mortierellomycetes</taxon>
        <taxon>Mortierellales</taxon>
        <taxon>Mortierellaceae</taxon>
        <taxon>Dissophora</taxon>
    </lineage>
</organism>
<dbReference type="GO" id="GO:0016020">
    <property type="term" value="C:membrane"/>
    <property type="evidence" value="ECO:0007669"/>
    <property type="project" value="TreeGrafter"/>
</dbReference>
<evidence type="ECO:0000256" key="1">
    <source>
        <dbReference type="ARBA" id="ARBA00022741"/>
    </source>
</evidence>
<dbReference type="GO" id="GO:0005783">
    <property type="term" value="C:endoplasmic reticulum"/>
    <property type="evidence" value="ECO:0007669"/>
    <property type="project" value="TreeGrafter"/>
</dbReference>
<dbReference type="Gene3D" id="3.40.50.12780">
    <property type="entry name" value="N-terminal domain of ligase-like"/>
    <property type="match status" value="1"/>
</dbReference>
<name>A0A9P6RZ26_9FUNG</name>
<keyword evidence="1" id="KW-0547">Nucleotide-binding</keyword>
<protein>
    <recommendedName>
        <fullName evidence="4">AMP-dependent synthetase/ligase domain-containing protein</fullName>
    </recommendedName>
</protein>
<dbReference type="PANTHER" id="PTHR43272:SF33">
    <property type="entry name" value="AMP-BINDING DOMAIN-CONTAINING PROTEIN-RELATED"/>
    <property type="match status" value="1"/>
</dbReference>
<dbReference type="GO" id="GO:0004467">
    <property type="term" value="F:long-chain fatty acid-CoA ligase activity"/>
    <property type="evidence" value="ECO:0007669"/>
    <property type="project" value="TreeGrafter"/>
</dbReference>
<dbReference type="EMBL" id="JAAAIP010000008">
    <property type="protein sequence ID" value="KAG0329955.1"/>
    <property type="molecule type" value="Genomic_DNA"/>
</dbReference>
<dbReference type="SUPFAM" id="SSF56801">
    <property type="entry name" value="Acetyl-CoA synthetase-like"/>
    <property type="match status" value="1"/>
</dbReference>
<evidence type="ECO:0000313" key="5">
    <source>
        <dbReference type="EMBL" id="KAG0329955.1"/>
    </source>
</evidence>
<dbReference type="AlphaFoldDB" id="A0A9P6RZ26"/>
<dbReference type="Proteomes" id="UP000738325">
    <property type="component" value="Unassembled WGS sequence"/>
</dbReference>
<dbReference type="Pfam" id="PF00501">
    <property type="entry name" value="AMP-binding"/>
    <property type="match status" value="1"/>
</dbReference>
<dbReference type="OrthoDB" id="1700726at2759"/>
<dbReference type="InterPro" id="IPR042099">
    <property type="entry name" value="ANL_N_sf"/>
</dbReference>
<proteinExistence type="predicted"/>
<dbReference type="PANTHER" id="PTHR43272">
    <property type="entry name" value="LONG-CHAIN-FATTY-ACID--COA LIGASE"/>
    <property type="match status" value="1"/>
</dbReference>
<evidence type="ECO:0000256" key="2">
    <source>
        <dbReference type="ARBA" id="ARBA00022840"/>
    </source>
</evidence>
<evidence type="ECO:0000259" key="4">
    <source>
        <dbReference type="Pfam" id="PF00501"/>
    </source>
</evidence>
<accession>A0A9P6RZ26</accession>
<feature type="region of interest" description="Disordered" evidence="3">
    <location>
        <begin position="1"/>
        <end position="25"/>
    </location>
</feature>
<dbReference type="PROSITE" id="PS00455">
    <property type="entry name" value="AMP_BINDING"/>
    <property type="match status" value="1"/>
</dbReference>